<keyword evidence="2" id="KW-1133">Transmembrane helix</keyword>
<reference evidence="3 4" key="2">
    <citation type="submission" date="2019-08" db="EMBL/GenBank/DDBJ databases">
        <title>Jejuicoccus antrihumi gen. nov., sp. nov., a new member of the family Dermacoccaceae isolated from a cave.</title>
        <authorList>
            <person name="Schumann P."/>
            <person name="Kim I.S."/>
        </authorList>
    </citation>
    <scope>NUCLEOTIDE SEQUENCE [LARGE SCALE GENOMIC DNA]</scope>
    <source>
        <strain evidence="3 4">C5-26</strain>
    </source>
</reference>
<organism evidence="3 4">
    <name type="scientific">Leekyejoonella antrihumi</name>
    <dbReference type="NCBI Taxonomy" id="1660198"/>
    <lineage>
        <taxon>Bacteria</taxon>
        <taxon>Bacillati</taxon>
        <taxon>Actinomycetota</taxon>
        <taxon>Actinomycetes</taxon>
        <taxon>Micrococcales</taxon>
        <taxon>Dermacoccaceae</taxon>
        <taxon>Leekyejoonella</taxon>
    </lineage>
</organism>
<evidence type="ECO:0000313" key="4">
    <source>
        <dbReference type="Proteomes" id="UP000320244"/>
    </source>
</evidence>
<evidence type="ECO:0000256" key="1">
    <source>
        <dbReference type="SAM" id="MobiDB-lite"/>
    </source>
</evidence>
<dbReference type="Proteomes" id="UP000320244">
    <property type="component" value="Unassembled WGS sequence"/>
</dbReference>
<feature type="region of interest" description="Disordered" evidence="1">
    <location>
        <begin position="50"/>
        <end position="80"/>
    </location>
</feature>
<keyword evidence="4" id="KW-1185">Reference proteome</keyword>
<gene>
    <name evidence="3" type="ORF">FGL98_10915</name>
</gene>
<feature type="transmembrane region" description="Helical" evidence="2">
    <location>
        <begin position="88"/>
        <end position="107"/>
    </location>
</feature>
<keyword evidence="2" id="KW-0812">Transmembrane</keyword>
<reference evidence="3 4" key="1">
    <citation type="submission" date="2019-05" db="EMBL/GenBank/DDBJ databases">
        <authorList>
            <person name="Lee S.D."/>
        </authorList>
    </citation>
    <scope>NUCLEOTIDE SEQUENCE [LARGE SCALE GENOMIC DNA]</scope>
    <source>
        <strain evidence="3 4">C5-26</strain>
    </source>
</reference>
<protein>
    <submittedName>
        <fullName evidence="3">Uncharacterized protein</fullName>
    </submittedName>
</protein>
<dbReference type="RefSeq" id="WP_146316796.1">
    <property type="nucleotide sequence ID" value="NZ_VCQV01000013.1"/>
</dbReference>
<accession>A0A563E1X1</accession>
<proteinExistence type="predicted"/>
<feature type="compositionally biased region" description="Polar residues" evidence="1">
    <location>
        <begin position="52"/>
        <end position="65"/>
    </location>
</feature>
<dbReference type="AlphaFoldDB" id="A0A563E1X1"/>
<keyword evidence="2" id="KW-0472">Membrane</keyword>
<dbReference type="OrthoDB" id="9986491at2"/>
<name>A0A563E1X1_9MICO</name>
<dbReference type="EMBL" id="VCQV01000013">
    <property type="protein sequence ID" value="TWP36201.1"/>
    <property type="molecule type" value="Genomic_DNA"/>
</dbReference>
<sequence>MSFWVVVVLVAACLGGVIWLLHDVIVQRSQWQDHTRQIAQMRQWETARVGTPFNQDESGPPQLSSPYAVPSGTPGAPQLPPRPGSGHLLWMGILIVVAALILLAYLAQGAG</sequence>
<comment type="caution">
    <text evidence="3">The sequence shown here is derived from an EMBL/GenBank/DDBJ whole genome shotgun (WGS) entry which is preliminary data.</text>
</comment>
<evidence type="ECO:0000256" key="2">
    <source>
        <dbReference type="SAM" id="Phobius"/>
    </source>
</evidence>
<feature type="transmembrane region" description="Helical" evidence="2">
    <location>
        <begin position="6"/>
        <end position="26"/>
    </location>
</feature>
<evidence type="ECO:0000313" key="3">
    <source>
        <dbReference type="EMBL" id="TWP36201.1"/>
    </source>
</evidence>